<dbReference type="eggNOG" id="ENOG502ZWHU">
    <property type="taxonomic scope" value="Bacteria"/>
</dbReference>
<comment type="caution">
    <text evidence="1">The sequence shown here is derived from an EMBL/GenBank/DDBJ whole genome shotgun (WGS) entry which is preliminary data.</text>
</comment>
<evidence type="ECO:0000313" key="2">
    <source>
        <dbReference type="Proteomes" id="UP000030993"/>
    </source>
</evidence>
<gene>
    <name evidence="1" type="ORF">NZ47_08315</name>
</gene>
<dbReference type="AlphaFoldDB" id="A0A0B2JW60"/>
<proteinExistence type="predicted"/>
<keyword evidence="2" id="KW-1185">Reference proteome</keyword>
<protein>
    <submittedName>
        <fullName evidence="1">Uncharacterized protein</fullName>
    </submittedName>
</protein>
<organism evidence="1 2">
    <name type="scientific">Anaerovibrio lipolyticus</name>
    <dbReference type="NCBI Taxonomy" id="82374"/>
    <lineage>
        <taxon>Bacteria</taxon>
        <taxon>Bacillati</taxon>
        <taxon>Bacillota</taxon>
        <taxon>Negativicutes</taxon>
        <taxon>Selenomonadales</taxon>
        <taxon>Selenomonadaceae</taxon>
        <taxon>Anaerovibrio</taxon>
    </lineage>
</organism>
<dbReference type="EMBL" id="JSCE01000171">
    <property type="protein sequence ID" value="KHM51824.1"/>
    <property type="molecule type" value="Genomic_DNA"/>
</dbReference>
<dbReference type="STRING" id="82374.NZ47_08315"/>
<accession>A0A0B2JW60</accession>
<name>A0A0B2JW60_9FIRM</name>
<dbReference type="Proteomes" id="UP000030993">
    <property type="component" value="Unassembled WGS sequence"/>
</dbReference>
<evidence type="ECO:0000313" key="1">
    <source>
        <dbReference type="EMBL" id="KHM51824.1"/>
    </source>
</evidence>
<sequence length="150" mass="16903">MLHNMQKEGELMSLRTSNTTNVEGVKAVSEVSKKTVSTPEEFQSILCEKIGSIQDTLEEMRAQREAINTVKAEGMVTEVVRRYMPDGSIMITQYVGGKIKDRYRKPPHLELVPDPNSPVPKSEDGRSLTAQQNMVMKPKYSLAEDLFNML</sequence>
<reference evidence="1 2" key="1">
    <citation type="journal article" date="2013" name="PLoS ONE">
        <title>Identification and characterization of three novel lipases belonging to families II and V from Anaerovibrio lipolyticus 5ST.</title>
        <authorList>
            <person name="Prive F."/>
            <person name="Kaderbhai N.N."/>
            <person name="Girdwood S."/>
            <person name="Worgan H.J."/>
            <person name="Pinloche E."/>
            <person name="Scollan N.D."/>
            <person name="Huws S.A."/>
            <person name="Newbold C.J."/>
        </authorList>
    </citation>
    <scope>NUCLEOTIDE SEQUENCE [LARGE SCALE GENOMIC DNA]</scope>
    <source>
        <strain evidence="1 2">5S</strain>
    </source>
</reference>
<dbReference type="RefSeq" id="WP_039209113.1">
    <property type="nucleotide sequence ID" value="NZ_JSCE01000171.1"/>
</dbReference>